<evidence type="ECO:0000256" key="1">
    <source>
        <dbReference type="SAM" id="MobiDB-lite"/>
    </source>
</evidence>
<keyword evidence="3" id="KW-1185">Reference proteome</keyword>
<dbReference type="EMBL" id="CP001577">
    <property type="protein sequence ID" value="ACO70212.1"/>
    <property type="molecule type" value="Genomic_DNA"/>
</dbReference>
<dbReference type="Proteomes" id="UP000002009">
    <property type="component" value="Chromosome 12"/>
</dbReference>
<protein>
    <submittedName>
        <fullName evidence="2">Uncharacterized protein</fullName>
    </submittedName>
</protein>
<organism evidence="2 3">
    <name type="scientific">Micromonas commoda (strain RCC299 / NOUM17 / CCMP2709)</name>
    <name type="common">Picoplanktonic green alga</name>
    <dbReference type="NCBI Taxonomy" id="296587"/>
    <lineage>
        <taxon>Eukaryota</taxon>
        <taxon>Viridiplantae</taxon>
        <taxon>Chlorophyta</taxon>
        <taxon>Mamiellophyceae</taxon>
        <taxon>Mamiellales</taxon>
        <taxon>Mamiellaceae</taxon>
        <taxon>Micromonas</taxon>
    </lineage>
</organism>
<sequence length="114" mass="12524">MAPLDAVMPEDLRAEHTRNTVEYMKNLAPPRITTRADGGASKTQMEAARWREEAAAKDDATRARDALKEDETARLERERLASAWRVFKYDTQPSGAEDRGGAASGDGDDVMISG</sequence>
<dbReference type="GeneID" id="8247840"/>
<accession>C1FIP9</accession>
<gene>
    <name evidence="2" type="ORF">MICPUN_63268</name>
</gene>
<evidence type="ECO:0000313" key="3">
    <source>
        <dbReference type="Proteomes" id="UP000002009"/>
    </source>
</evidence>
<name>C1FIP9_MICCC</name>
<reference evidence="2 3" key="1">
    <citation type="journal article" date="2009" name="Science">
        <title>Green evolution and dynamic adaptations revealed by genomes of the marine picoeukaryotes Micromonas.</title>
        <authorList>
            <person name="Worden A.Z."/>
            <person name="Lee J.H."/>
            <person name="Mock T."/>
            <person name="Rouze P."/>
            <person name="Simmons M.P."/>
            <person name="Aerts A.L."/>
            <person name="Allen A.E."/>
            <person name="Cuvelier M.L."/>
            <person name="Derelle E."/>
            <person name="Everett M.V."/>
            <person name="Foulon E."/>
            <person name="Grimwood J."/>
            <person name="Gundlach H."/>
            <person name="Henrissat B."/>
            <person name="Napoli C."/>
            <person name="McDonald S.M."/>
            <person name="Parker M.S."/>
            <person name="Rombauts S."/>
            <person name="Salamov A."/>
            <person name="Von Dassow P."/>
            <person name="Badger J.H."/>
            <person name="Coutinho P.M."/>
            <person name="Demir E."/>
            <person name="Dubchak I."/>
            <person name="Gentemann C."/>
            <person name="Eikrem W."/>
            <person name="Gready J.E."/>
            <person name="John U."/>
            <person name="Lanier W."/>
            <person name="Lindquist E.A."/>
            <person name="Lucas S."/>
            <person name="Mayer K.F."/>
            <person name="Moreau H."/>
            <person name="Not F."/>
            <person name="Otillar R."/>
            <person name="Panaud O."/>
            <person name="Pangilinan J."/>
            <person name="Paulsen I."/>
            <person name="Piegu B."/>
            <person name="Poliakov A."/>
            <person name="Robbens S."/>
            <person name="Schmutz J."/>
            <person name="Toulza E."/>
            <person name="Wyss T."/>
            <person name="Zelensky A."/>
            <person name="Zhou K."/>
            <person name="Armbrust E.V."/>
            <person name="Bhattacharya D."/>
            <person name="Goodenough U.W."/>
            <person name="Van de Peer Y."/>
            <person name="Grigoriev I.V."/>
        </authorList>
    </citation>
    <scope>NUCLEOTIDE SEQUENCE [LARGE SCALE GENOMIC DNA]</scope>
    <source>
        <strain evidence="3">RCC299 / NOUM17</strain>
    </source>
</reference>
<dbReference type="RefSeq" id="XP_002508954.1">
    <property type="nucleotide sequence ID" value="XM_002508908.1"/>
</dbReference>
<dbReference type="KEGG" id="mis:MICPUN_63268"/>
<dbReference type="InParanoid" id="C1FIP9"/>
<feature type="region of interest" description="Disordered" evidence="1">
    <location>
        <begin position="88"/>
        <end position="114"/>
    </location>
</feature>
<proteinExistence type="predicted"/>
<evidence type="ECO:0000313" key="2">
    <source>
        <dbReference type="EMBL" id="ACO70212.1"/>
    </source>
</evidence>
<dbReference type="AlphaFoldDB" id="C1FIP9"/>